<dbReference type="PROSITE" id="PS51257">
    <property type="entry name" value="PROKAR_LIPOPROTEIN"/>
    <property type="match status" value="1"/>
</dbReference>
<reference evidence="1" key="2">
    <citation type="submission" date="2021-04" db="EMBL/GenBank/DDBJ databases">
        <authorList>
            <person name="Gilroy R."/>
        </authorList>
    </citation>
    <scope>NUCLEOTIDE SEQUENCE</scope>
    <source>
        <strain evidence="1">5134</strain>
    </source>
</reference>
<name>A0A9D1Z044_9BACT</name>
<protein>
    <recommendedName>
        <fullName evidence="3">PKD-like family protein</fullName>
    </recommendedName>
</protein>
<evidence type="ECO:0000313" key="1">
    <source>
        <dbReference type="EMBL" id="HIY69014.1"/>
    </source>
</evidence>
<proteinExistence type="predicted"/>
<sequence length="507" mass="57100">MKNLGILSCLALLLLSGCYGDKGNYDYRDINEIVIGARGFEQTYQLRSGIDVLKITPEIHATLDPAMEGDYAYEWVAVGQVRNPGERTTIAQTRDLDYAVDLPSDDYLLLLRVTDPSTGLMFSRKTNLSVSTAYTRGWLVASEDESQNVVVDMVSISRDTLFQRNVVKGDQPHKGAIRIWCDNNEYTSLDHGRIYLSTSEGSFLYDRESFSTDDYTIMRNYFANPDYLEATVTTDMIQIDDKLRIFLVDGYAYSYSISSVNTGFFGNPVNRYAESYDHVRIGDRLAYNVSGGSGAGAITTVMLYNDDEKRFCYLLRNDETLRKATDTESDLALFPWKTGLDYVTTINSRFLSGQSATILHNPETDSYAIYTYACLRSGPSKGARYEMDPAVPVAQVSSWSMTSQHGYLLYAVGSTLYGYDFRNGRTPVQLFDFSPAEITLLHADIHTVAEGDKDYLYVCTYEKGTPDSGRIRKYAVTDTADRIELTAVENTDWTGFQAIRSLWFKEL</sequence>
<organism evidence="1 2">
    <name type="scientific">Candidatus Alistipes intestinigallinarum</name>
    <dbReference type="NCBI Taxonomy" id="2838440"/>
    <lineage>
        <taxon>Bacteria</taxon>
        <taxon>Pseudomonadati</taxon>
        <taxon>Bacteroidota</taxon>
        <taxon>Bacteroidia</taxon>
        <taxon>Bacteroidales</taxon>
        <taxon>Rikenellaceae</taxon>
        <taxon>Alistipes</taxon>
    </lineage>
</organism>
<comment type="caution">
    <text evidence="1">The sequence shown here is derived from an EMBL/GenBank/DDBJ whole genome shotgun (WGS) entry which is preliminary data.</text>
</comment>
<dbReference type="AlphaFoldDB" id="A0A9D1Z044"/>
<dbReference type="InterPro" id="IPR032183">
    <property type="entry name" value="PKD-like"/>
</dbReference>
<dbReference type="Proteomes" id="UP000886844">
    <property type="component" value="Unassembled WGS sequence"/>
</dbReference>
<accession>A0A9D1Z044</accession>
<reference evidence="1" key="1">
    <citation type="journal article" date="2021" name="PeerJ">
        <title>Extensive microbial diversity within the chicken gut microbiome revealed by metagenomics and culture.</title>
        <authorList>
            <person name="Gilroy R."/>
            <person name="Ravi A."/>
            <person name="Getino M."/>
            <person name="Pursley I."/>
            <person name="Horton D.L."/>
            <person name="Alikhan N.F."/>
            <person name="Baker D."/>
            <person name="Gharbi K."/>
            <person name="Hall N."/>
            <person name="Watson M."/>
            <person name="Adriaenssens E.M."/>
            <person name="Foster-Nyarko E."/>
            <person name="Jarju S."/>
            <person name="Secka A."/>
            <person name="Antonio M."/>
            <person name="Oren A."/>
            <person name="Chaudhuri R.R."/>
            <person name="La Ragione R."/>
            <person name="Hildebrand F."/>
            <person name="Pallen M.J."/>
        </authorList>
    </citation>
    <scope>NUCLEOTIDE SEQUENCE</scope>
    <source>
        <strain evidence="1">5134</strain>
    </source>
</reference>
<gene>
    <name evidence="1" type="ORF">H9828_06330</name>
</gene>
<evidence type="ECO:0008006" key="3">
    <source>
        <dbReference type="Google" id="ProtNLM"/>
    </source>
</evidence>
<evidence type="ECO:0000313" key="2">
    <source>
        <dbReference type="Proteomes" id="UP000886844"/>
    </source>
</evidence>
<dbReference type="EMBL" id="DXDA01000054">
    <property type="protein sequence ID" value="HIY69014.1"/>
    <property type="molecule type" value="Genomic_DNA"/>
</dbReference>
<dbReference type="Pfam" id="PF16407">
    <property type="entry name" value="PKD_2"/>
    <property type="match status" value="1"/>
</dbReference>